<gene>
    <name evidence="1" type="ORF">PYW08_010572</name>
</gene>
<reference evidence="1" key="1">
    <citation type="submission" date="2023-03" db="EMBL/GenBank/DDBJ databases">
        <title>Chromosome-level genomes of two armyworms, Mythimna separata and Mythimna loreyi, provide insights into the biosynthesis and reception of sex pheromones.</title>
        <authorList>
            <person name="Zhao H."/>
        </authorList>
    </citation>
    <scope>NUCLEOTIDE SEQUENCE</scope>
    <source>
        <strain evidence="1">BeijingLab</strain>
    </source>
</reference>
<evidence type="ECO:0000313" key="2">
    <source>
        <dbReference type="Proteomes" id="UP001231649"/>
    </source>
</evidence>
<keyword evidence="2" id="KW-1185">Reference proteome</keyword>
<dbReference type="EMBL" id="CM056803">
    <property type="protein sequence ID" value="KAJ8707320.1"/>
    <property type="molecule type" value="Genomic_DNA"/>
</dbReference>
<proteinExistence type="predicted"/>
<sequence>MPSISVKIVQDEGAVTRKVKFHTDMTVKEALKVVKDKVIVPNKGLEYALFLRAADDNVSGVWLEDNRTLGYYMIKDGDSLDYICRTKNLRIRLLDGTLKTLPVDEVKTVGEAMMDICARIGIKNYDEYGLCKEEVEEPEEGKEPKELPGTGLTLKRPKPAKERDVVLEQMSKRLKTDDNVDWLDQHRSIREQGFDFKETLLLKRRLFYSDRNVDSRDPVQLHLLYVQTRDAILQGRHPVTEQQGEWRRGYSSSEHCST</sequence>
<organism evidence="1 2">
    <name type="scientific">Mythimna loreyi</name>
    <dbReference type="NCBI Taxonomy" id="667449"/>
    <lineage>
        <taxon>Eukaryota</taxon>
        <taxon>Metazoa</taxon>
        <taxon>Ecdysozoa</taxon>
        <taxon>Arthropoda</taxon>
        <taxon>Hexapoda</taxon>
        <taxon>Insecta</taxon>
        <taxon>Pterygota</taxon>
        <taxon>Neoptera</taxon>
        <taxon>Endopterygota</taxon>
        <taxon>Lepidoptera</taxon>
        <taxon>Glossata</taxon>
        <taxon>Ditrysia</taxon>
        <taxon>Noctuoidea</taxon>
        <taxon>Noctuidae</taxon>
        <taxon>Noctuinae</taxon>
        <taxon>Hadenini</taxon>
        <taxon>Mythimna</taxon>
    </lineage>
</organism>
<protein>
    <submittedName>
        <fullName evidence="1">Uncharacterized protein</fullName>
    </submittedName>
</protein>
<evidence type="ECO:0000313" key="1">
    <source>
        <dbReference type="EMBL" id="KAJ8707320.1"/>
    </source>
</evidence>
<name>A0ACC2Q727_9NEOP</name>
<comment type="caution">
    <text evidence="1">The sequence shown here is derived from an EMBL/GenBank/DDBJ whole genome shotgun (WGS) entry which is preliminary data.</text>
</comment>
<accession>A0ACC2Q727</accession>
<dbReference type="Proteomes" id="UP001231649">
    <property type="component" value="Chromosome 27"/>
</dbReference>